<dbReference type="RefSeq" id="WP_013131572.1">
    <property type="nucleotide sequence ID" value="NC_014165.1"/>
</dbReference>
<evidence type="ECO:0000256" key="1">
    <source>
        <dbReference type="ARBA" id="ARBA00022448"/>
    </source>
</evidence>
<dbReference type="EMBL" id="CP001874">
    <property type="protein sequence ID" value="ADG88039.1"/>
    <property type="molecule type" value="Genomic_DNA"/>
</dbReference>
<evidence type="ECO:0000256" key="4">
    <source>
        <dbReference type="SAM" id="MobiDB-lite"/>
    </source>
</evidence>
<evidence type="ECO:0000313" key="6">
    <source>
        <dbReference type="EMBL" id="ADG88039.1"/>
    </source>
</evidence>
<dbReference type="PANTHER" id="PTHR42788:SF13">
    <property type="entry name" value="ALIPHATIC SULFONATES IMPORT ATP-BINDING PROTEIN SSUB"/>
    <property type="match status" value="1"/>
</dbReference>
<dbReference type="OrthoDB" id="4310860at2"/>
<dbReference type="SUPFAM" id="SSF52540">
    <property type="entry name" value="P-loop containing nucleoside triphosphate hydrolases"/>
    <property type="match status" value="1"/>
</dbReference>
<dbReference type="PROSITE" id="PS00211">
    <property type="entry name" value="ABC_TRANSPORTER_1"/>
    <property type="match status" value="1"/>
</dbReference>
<feature type="compositionally biased region" description="Low complexity" evidence="4">
    <location>
        <begin position="264"/>
        <end position="273"/>
    </location>
</feature>
<feature type="domain" description="ABC transporter" evidence="5">
    <location>
        <begin position="25"/>
        <end position="250"/>
    </location>
</feature>
<gene>
    <name evidence="6" type="ordered locus">Tbis_1321</name>
</gene>
<dbReference type="SMART" id="SM00382">
    <property type="entry name" value="AAA"/>
    <property type="match status" value="1"/>
</dbReference>
<dbReference type="InterPro" id="IPR003439">
    <property type="entry name" value="ABC_transporter-like_ATP-bd"/>
</dbReference>
<dbReference type="InterPro" id="IPR027417">
    <property type="entry name" value="P-loop_NTPase"/>
</dbReference>
<evidence type="ECO:0000259" key="5">
    <source>
        <dbReference type="PROSITE" id="PS50893"/>
    </source>
</evidence>
<dbReference type="CDD" id="cd03293">
    <property type="entry name" value="ABC_NrtD_SsuB_transporters"/>
    <property type="match status" value="1"/>
</dbReference>
<dbReference type="InterPro" id="IPR003593">
    <property type="entry name" value="AAA+_ATPase"/>
</dbReference>
<dbReference type="GO" id="GO:0016887">
    <property type="term" value="F:ATP hydrolysis activity"/>
    <property type="evidence" value="ECO:0007669"/>
    <property type="project" value="InterPro"/>
</dbReference>
<name>D6Y9B9_THEBD</name>
<dbReference type="InterPro" id="IPR050166">
    <property type="entry name" value="ABC_transporter_ATP-bind"/>
</dbReference>
<feature type="region of interest" description="Disordered" evidence="4">
    <location>
        <begin position="264"/>
        <end position="288"/>
    </location>
</feature>
<evidence type="ECO:0000256" key="3">
    <source>
        <dbReference type="ARBA" id="ARBA00022840"/>
    </source>
</evidence>
<proteinExistence type="predicted"/>
<keyword evidence="2" id="KW-0547">Nucleotide-binding</keyword>
<dbReference type="STRING" id="469371.Tbis_1321"/>
<dbReference type="Gene3D" id="3.40.50.300">
    <property type="entry name" value="P-loop containing nucleotide triphosphate hydrolases"/>
    <property type="match status" value="1"/>
</dbReference>
<accession>D6Y9B9</accession>
<dbReference type="AlphaFoldDB" id="D6Y9B9"/>
<protein>
    <submittedName>
        <fullName evidence="6">ABC transporter related protein</fullName>
    </submittedName>
</protein>
<keyword evidence="7" id="KW-1185">Reference proteome</keyword>
<organism evidence="6 7">
    <name type="scientific">Thermobispora bispora (strain ATCC 19993 / DSM 43833 / CBS 139.67 / JCM 10125 / KCTC 9307 / NBRC 14880 / R51)</name>
    <dbReference type="NCBI Taxonomy" id="469371"/>
    <lineage>
        <taxon>Bacteria</taxon>
        <taxon>Bacillati</taxon>
        <taxon>Actinomycetota</taxon>
        <taxon>Actinomycetes</taxon>
        <taxon>Streptosporangiales</taxon>
        <taxon>Streptosporangiaceae</taxon>
        <taxon>Thermobispora</taxon>
    </lineage>
</organism>
<dbReference type="PROSITE" id="PS50893">
    <property type="entry name" value="ABC_TRANSPORTER_2"/>
    <property type="match status" value="1"/>
</dbReference>
<keyword evidence="1" id="KW-0813">Transport</keyword>
<sequence length="288" mass="30463">MPSRNDAPHGAPGDAAARGGGPYAIELRGVRQAYRDRTVLGPIDLAIEPGEFVTVVGPSGCGKSTLLRLIAGFTRPSAGSVAVSGRPVTGPGPDRGVVFQQPRLFPWLSVAANVGFGLRGLPRAARRARVAELLELTGLSDAARLRPYELSGGMRQRAAIARALATRPRVLLMDEPFAALDAFTRERMQDELRRLWRSTGTTVVFITHDVDEAVYLGTRAIALSGGPGRVIHDERSDLPSLPHPRGDARFGAARERLAAVIRSAAAPGRGPASAEERAAHLVGDPGLG</sequence>
<evidence type="ECO:0000256" key="2">
    <source>
        <dbReference type="ARBA" id="ARBA00022741"/>
    </source>
</evidence>
<dbReference type="KEGG" id="tbi:Tbis_1321"/>
<dbReference type="Proteomes" id="UP000006640">
    <property type="component" value="Chromosome"/>
</dbReference>
<keyword evidence="3" id="KW-0067">ATP-binding</keyword>
<dbReference type="eggNOG" id="COG1116">
    <property type="taxonomic scope" value="Bacteria"/>
</dbReference>
<evidence type="ECO:0000313" key="7">
    <source>
        <dbReference type="Proteomes" id="UP000006640"/>
    </source>
</evidence>
<dbReference type="GO" id="GO:0005524">
    <property type="term" value="F:ATP binding"/>
    <property type="evidence" value="ECO:0007669"/>
    <property type="project" value="UniProtKB-KW"/>
</dbReference>
<reference evidence="6 7" key="1">
    <citation type="submission" date="2010-01" db="EMBL/GenBank/DDBJ databases">
        <title>The complete genome of Thermobispora bispora DSM 43833.</title>
        <authorList>
            <consortium name="US DOE Joint Genome Institute (JGI-PGF)"/>
            <person name="Lucas S."/>
            <person name="Copeland A."/>
            <person name="Lapidus A."/>
            <person name="Glavina del Rio T."/>
            <person name="Dalin E."/>
            <person name="Tice H."/>
            <person name="Bruce D."/>
            <person name="Goodwin L."/>
            <person name="Pitluck S."/>
            <person name="Kyrpides N."/>
            <person name="Mavromatis K."/>
            <person name="Ivanova N."/>
            <person name="Mikhailova N."/>
            <person name="Chertkov O."/>
            <person name="Brettin T."/>
            <person name="Detter J.C."/>
            <person name="Han C."/>
            <person name="Larimer F."/>
            <person name="Land M."/>
            <person name="Hauser L."/>
            <person name="Markowitz V."/>
            <person name="Cheng J.-F."/>
            <person name="Hugenholtz P."/>
            <person name="Woyke T."/>
            <person name="Wu D."/>
            <person name="Jando M."/>
            <person name="Schneider S."/>
            <person name="Klenk H.-P."/>
            <person name="Eisen J.A."/>
        </authorList>
    </citation>
    <scope>NUCLEOTIDE SEQUENCE [LARGE SCALE GENOMIC DNA]</scope>
    <source>
        <strain evidence="7">ATCC 19993 / DSM 43833 / CBS 139.67 / JCM 10125 / KCTC 9307 / NBRC 14880 / R51</strain>
    </source>
</reference>
<dbReference type="Pfam" id="PF00005">
    <property type="entry name" value="ABC_tran"/>
    <property type="match status" value="1"/>
</dbReference>
<dbReference type="HOGENOM" id="CLU_000604_1_22_11"/>
<dbReference type="InterPro" id="IPR017871">
    <property type="entry name" value="ABC_transporter-like_CS"/>
</dbReference>
<dbReference type="PANTHER" id="PTHR42788">
    <property type="entry name" value="TAURINE IMPORT ATP-BINDING PROTEIN-RELATED"/>
    <property type="match status" value="1"/>
</dbReference>